<dbReference type="PROSITE" id="PS50850">
    <property type="entry name" value="MFS"/>
    <property type="match status" value="1"/>
</dbReference>
<dbReference type="AlphaFoldDB" id="A0A3B0SR55"/>
<feature type="transmembrane region" description="Helical" evidence="6">
    <location>
        <begin position="284"/>
        <end position="303"/>
    </location>
</feature>
<feature type="domain" description="Major facilitator superfamily (MFS) profile" evidence="7">
    <location>
        <begin position="15"/>
        <end position="398"/>
    </location>
</feature>
<dbReference type="Gene3D" id="1.20.1250.20">
    <property type="entry name" value="MFS general substrate transporter like domains"/>
    <property type="match status" value="2"/>
</dbReference>
<reference evidence="8" key="1">
    <citation type="submission" date="2018-06" db="EMBL/GenBank/DDBJ databases">
        <authorList>
            <person name="Zhirakovskaya E."/>
        </authorList>
    </citation>
    <scope>NUCLEOTIDE SEQUENCE</scope>
</reference>
<comment type="subcellular location">
    <subcellularLocation>
        <location evidence="1">Cell membrane</location>
        <topology evidence="1">Multi-pass membrane protein</topology>
    </subcellularLocation>
</comment>
<feature type="transmembrane region" description="Helical" evidence="6">
    <location>
        <begin position="226"/>
        <end position="244"/>
    </location>
</feature>
<gene>
    <name evidence="8" type="ORF">MNBD_ACTINO01-422</name>
</gene>
<evidence type="ECO:0000256" key="6">
    <source>
        <dbReference type="SAM" id="Phobius"/>
    </source>
</evidence>
<dbReference type="InterPro" id="IPR050189">
    <property type="entry name" value="MFS_Efflux_Transporters"/>
</dbReference>
<feature type="transmembrane region" description="Helical" evidence="6">
    <location>
        <begin position="171"/>
        <end position="189"/>
    </location>
</feature>
<evidence type="ECO:0000256" key="2">
    <source>
        <dbReference type="ARBA" id="ARBA00022475"/>
    </source>
</evidence>
<dbReference type="InterPro" id="IPR036259">
    <property type="entry name" value="MFS_trans_sf"/>
</dbReference>
<sequence>MAADGRIDRVAQRKALVVVAASQLLVLTLWFSASAVAPQLGSEWSLTTTQTALLTLAVQFGFVVGALVSSLANLADLVPARLLFVFSAVVAAGANALLVTLDGSPLLQATVLRLIVGIALAGVYPAGLKVISGWFTKRRGMALGVLVGALTVGSALPHLIRGTGLEWRPVILTSSALALIGGALMWRLVEDGPFDTVASPFSFKLIGAVVRNEGVRLSTYGYLGHMWELYAMWAWTAAFLYASAQAGGYGTGWVSTATFAIIAIGGLGSWLAGSLADRFGRERIAGGAMAISGVSAVVSPLVFGRAPWIVVTLFLVWGLTVVADSAQFSALVTETAEDRFRGTALTLQTAVGFLLTLVTIRGIPAIVASVGWQWAFPWLALGPVVGIAAMARLARVRREEEMREPAGSP</sequence>
<dbReference type="InterPro" id="IPR020846">
    <property type="entry name" value="MFS_dom"/>
</dbReference>
<accession>A0A3B0SR55</accession>
<dbReference type="Pfam" id="PF07690">
    <property type="entry name" value="MFS_1"/>
    <property type="match status" value="1"/>
</dbReference>
<evidence type="ECO:0000259" key="7">
    <source>
        <dbReference type="PROSITE" id="PS50850"/>
    </source>
</evidence>
<evidence type="ECO:0000256" key="3">
    <source>
        <dbReference type="ARBA" id="ARBA00022692"/>
    </source>
</evidence>
<evidence type="ECO:0000256" key="1">
    <source>
        <dbReference type="ARBA" id="ARBA00004651"/>
    </source>
</evidence>
<feature type="transmembrane region" description="Helical" evidence="6">
    <location>
        <begin position="107"/>
        <end position="128"/>
    </location>
</feature>
<dbReference type="GO" id="GO:0005886">
    <property type="term" value="C:plasma membrane"/>
    <property type="evidence" value="ECO:0007669"/>
    <property type="project" value="UniProtKB-SubCell"/>
</dbReference>
<keyword evidence="3 6" id="KW-0812">Transmembrane</keyword>
<evidence type="ECO:0000313" key="8">
    <source>
        <dbReference type="EMBL" id="VAW08841.1"/>
    </source>
</evidence>
<proteinExistence type="predicted"/>
<dbReference type="PANTHER" id="PTHR43124:SF3">
    <property type="entry name" value="CHLORAMPHENICOL EFFLUX PUMP RV0191"/>
    <property type="match status" value="1"/>
</dbReference>
<evidence type="ECO:0000256" key="5">
    <source>
        <dbReference type="ARBA" id="ARBA00023136"/>
    </source>
</evidence>
<protein>
    <recommendedName>
        <fullName evidence="7">Major facilitator superfamily (MFS) profile domain-containing protein</fullName>
    </recommendedName>
</protein>
<dbReference type="GO" id="GO:0022857">
    <property type="term" value="F:transmembrane transporter activity"/>
    <property type="evidence" value="ECO:0007669"/>
    <property type="project" value="InterPro"/>
</dbReference>
<feature type="transmembrane region" description="Helical" evidence="6">
    <location>
        <begin position="250"/>
        <end position="272"/>
    </location>
</feature>
<organism evidence="8">
    <name type="scientific">hydrothermal vent metagenome</name>
    <dbReference type="NCBI Taxonomy" id="652676"/>
    <lineage>
        <taxon>unclassified sequences</taxon>
        <taxon>metagenomes</taxon>
        <taxon>ecological metagenomes</taxon>
    </lineage>
</organism>
<feature type="transmembrane region" description="Helical" evidence="6">
    <location>
        <begin position="51"/>
        <end position="75"/>
    </location>
</feature>
<keyword evidence="4 6" id="KW-1133">Transmembrane helix</keyword>
<feature type="transmembrane region" description="Helical" evidence="6">
    <location>
        <begin position="375"/>
        <end position="394"/>
    </location>
</feature>
<feature type="transmembrane region" description="Helical" evidence="6">
    <location>
        <begin position="140"/>
        <end position="159"/>
    </location>
</feature>
<name>A0A3B0SR55_9ZZZZ</name>
<dbReference type="SUPFAM" id="SSF103473">
    <property type="entry name" value="MFS general substrate transporter"/>
    <property type="match status" value="1"/>
</dbReference>
<feature type="transmembrane region" description="Helical" evidence="6">
    <location>
        <begin position="309"/>
        <end position="332"/>
    </location>
</feature>
<feature type="transmembrane region" description="Helical" evidence="6">
    <location>
        <begin position="344"/>
        <end position="363"/>
    </location>
</feature>
<keyword evidence="2" id="KW-1003">Cell membrane</keyword>
<dbReference type="EMBL" id="UOEI01000645">
    <property type="protein sequence ID" value="VAW08841.1"/>
    <property type="molecule type" value="Genomic_DNA"/>
</dbReference>
<dbReference type="PANTHER" id="PTHR43124">
    <property type="entry name" value="PURINE EFFLUX PUMP PBUE"/>
    <property type="match status" value="1"/>
</dbReference>
<dbReference type="InterPro" id="IPR011701">
    <property type="entry name" value="MFS"/>
</dbReference>
<feature type="transmembrane region" description="Helical" evidence="6">
    <location>
        <begin position="82"/>
        <end position="101"/>
    </location>
</feature>
<keyword evidence="5 6" id="KW-0472">Membrane</keyword>
<evidence type="ECO:0000256" key="4">
    <source>
        <dbReference type="ARBA" id="ARBA00022989"/>
    </source>
</evidence>